<sequence length="90" mass="10468">MEMGREEGRDGKERMKGWGKEERRRGEKKGREEGERRGEKKGREEGERRRGEEEGGEERRRWEGVGESGRTSRHCGDVTILDTLIEAHAD</sequence>
<evidence type="ECO:0000256" key="1">
    <source>
        <dbReference type="SAM" id="MobiDB-lite"/>
    </source>
</evidence>
<keyword evidence="3" id="KW-1185">Reference proteome</keyword>
<feature type="compositionally biased region" description="Basic and acidic residues" evidence="1">
    <location>
        <begin position="1"/>
        <end position="64"/>
    </location>
</feature>
<name>A0AAE1TNX6_9EUCA</name>
<dbReference type="Proteomes" id="UP001292094">
    <property type="component" value="Unassembled WGS sequence"/>
</dbReference>
<reference evidence="2" key="1">
    <citation type="submission" date="2023-11" db="EMBL/GenBank/DDBJ databases">
        <title>Genome assemblies of two species of porcelain crab, Petrolisthes cinctipes and Petrolisthes manimaculis (Anomura: Porcellanidae).</title>
        <authorList>
            <person name="Angst P."/>
        </authorList>
    </citation>
    <scope>NUCLEOTIDE SEQUENCE</scope>
    <source>
        <strain evidence="2">PB745_02</strain>
        <tissue evidence="2">Gill</tissue>
    </source>
</reference>
<dbReference type="EMBL" id="JAWZYT010004862">
    <property type="protein sequence ID" value="KAK4292337.1"/>
    <property type="molecule type" value="Genomic_DNA"/>
</dbReference>
<gene>
    <name evidence="2" type="ORF">Pmani_034881</name>
</gene>
<proteinExistence type="predicted"/>
<evidence type="ECO:0000313" key="2">
    <source>
        <dbReference type="EMBL" id="KAK4292337.1"/>
    </source>
</evidence>
<accession>A0AAE1TNX6</accession>
<dbReference type="AlphaFoldDB" id="A0AAE1TNX6"/>
<organism evidence="2 3">
    <name type="scientific">Petrolisthes manimaculis</name>
    <dbReference type="NCBI Taxonomy" id="1843537"/>
    <lineage>
        <taxon>Eukaryota</taxon>
        <taxon>Metazoa</taxon>
        <taxon>Ecdysozoa</taxon>
        <taxon>Arthropoda</taxon>
        <taxon>Crustacea</taxon>
        <taxon>Multicrustacea</taxon>
        <taxon>Malacostraca</taxon>
        <taxon>Eumalacostraca</taxon>
        <taxon>Eucarida</taxon>
        <taxon>Decapoda</taxon>
        <taxon>Pleocyemata</taxon>
        <taxon>Anomura</taxon>
        <taxon>Galatheoidea</taxon>
        <taxon>Porcellanidae</taxon>
        <taxon>Petrolisthes</taxon>
    </lineage>
</organism>
<comment type="caution">
    <text evidence="2">The sequence shown here is derived from an EMBL/GenBank/DDBJ whole genome shotgun (WGS) entry which is preliminary data.</text>
</comment>
<feature type="region of interest" description="Disordered" evidence="1">
    <location>
        <begin position="1"/>
        <end position="74"/>
    </location>
</feature>
<evidence type="ECO:0000313" key="3">
    <source>
        <dbReference type="Proteomes" id="UP001292094"/>
    </source>
</evidence>
<protein>
    <submittedName>
        <fullName evidence="2">Uncharacterized protein</fullName>
    </submittedName>
</protein>